<proteinExistence type="predicted"/>
<dbReference type="RefSeq" id="WP_388632782.1">
    <property type="nucleotide sequence ID" value="NZ_JBIAUT010000014.1"/>
</dbReference>
<dbReference type="Pfam" id="PF06094">
    <property type="entry name" value="GGACT"/>
    <property type="match status" value="1"/>
</dbReference>
<sequence>MAAEQERLPVFVYGTLRPGQANHGRYLRGRTVAEEPARLRGAVLFEGPGYPYAVTEPGGEVRGELVRVVPGAYAAVLASLDELEGCAADGTGELYVRVVRPVLTEGAEGAVRAWVYLAAERTARRLRVSGTRVTGGSWPRA</sequence>
<organism evidence="2 3">
    <name type="scientific">Streptomyces nondiastaticus</name>
    <dbReference type="NCBI Taxonomy" id="3154512"/>
    <lineage>
        <taxon>Bacteria</taxon>
        <taxon>Bacillati</taxon>
        <taxon>Actinomycetota</taxon>
        <taxon>Actinomycetes</taxon>
        <taxon>Kitasatosporales</taxon>
        <taxon>Streptomycetaceae</taxon>
        <taxon>Streptomyces</taxon>
    </lineage>
</organism>
<dbReference type="Gene3D" id="3.10.490.10">
    <property type="entry name" value="Gamma-glutamyl cyclotransferase-like"/>
    <property type="match status" value="1"/>
</dbReference>
<gene>
    <name evidence="2" type="ORF">ACFYZM_29255</name>
</gene>
<dbReference type="CDD" id="cd06661">
    <property type="entry name" value="GGCT_like"/>
    <property type="match status" value="1"/>
</dbReference>
<dbReference type="SUPFAM" id="SSF110857">
    <property type="entry name" value="Gamma-glutamyl cyclotransferase-like"/>
    <property type="match status" value="1"/>
</dbReference>
<evidence type="ECO:0000259" key="1">
    <source>
        <dbReference type="Pfam" id="PF06094"/>
    </source>
</evidence>
<evidence type="ECO:0000313" key="3">
    <source>
        <dbReference type="Proteomes" id="UP001602123"/>
    </source>
</evidence>
<accession>A0ABW6U686</accession>
<reference evidence="2 3" key="1">
    <citation type="submission" date="2024-10" db="EMBL/GenBank/DDBJ databases">
        <title>The Natural Products Discovery Center: Release of the First 8490 Sequenced Strains for Exploring Actinobacteria Biosynthetic Diversity.</title>
        <authorList>
            <person name="Kalkreuter E."/>
            <person name="Kautsar S.A."/>
            <person name="Yang D."/>
            <person name="Bader C.D."/>
            <person name="Teijaro C.N."/>
            <person name="Fluegel L."/>
            <person name="Davis C.M."/>
            <person name="Simpson J.R."/>
            <person name="Lauterbach L."/>
            <person name="Steele A.D."/>
            <person name="Gui C."/>
            <person name="Meng S."/>
            <person name="Li G."/>
            <person name="Viehrig K."/>
            <person name="Ye F."/>
            <person name="Su P."/>
            <person name="Kiefer A.F."/>
            <person name="Nichols A."/>
            <person name="Cepeda A.J."/>
            <person name="Yan W."/>
            <person name="Fan B."/>
            <person name="Jiang Y."/>
            <person name="Adhikari A."/>
            <person name="Zheng C.-J."/>
            <person name="Schuster L."/>
            <person name="Cowan T.M."/>
            <person name="Smanski M.J."/>
            <person name="Chevrette M.G."/>
            <person name="De Carvalho L.P.S."/>
            <person name="Shen B."/>
        </authorList>
    </citation>
    <scope>NUCLEOTIDE SEQUENCE [LARGE SCALE GENOMIC DNA]</scope>
    <source>
        <strain evidence="2 3">NPDC001650</strain>
    </source>
</reference>
<dbReference type="Proteomes" id="UP001602123">
    <property type="component" value="Unassembled WGS sequence"/>
</dbReference>
<dbReference type="EMBL" id="JBIAUT010000014">
    <property type="protein sequence ID" value="MFF4220330.1"/>
    <property type="molecule type" value="Genomic_DNA"/>
</dbReference>
<keyword evidence="2" id="KW-0012">Acyltransferase</keyword>
<dbReference type="GO" id="GO:0016746">
    <property type="term" value="F:acyltransferase activity"/>
    <property type="evidence" value="ECO:0007669"/>
    <property type="project" value="UniProtKB-KW"/>
</dbReference>
<dbReference type="InterPro" id="IPR036568">
    <property type="entry name" value="GGCT-like_sf"/>
</dbReference>
<keyword evidence="3" id="KW-1185">Reference proteome</keyword>
<dbReference type="InterPro" id="IPR009288">
    <property type="entry name" value="AIG2-like_dom"/>
</dbReference>
<feature type="domain" description="Gamma-glutamylcyclotransferase AIG2-like" evidence="1">
    <location>
        <begin position="10"/>
        <end position="138"/>
    </location>
</feature>
<dbReference type="InterPro" id="IPR013024">
    <property type="entry name" value="GGCT-like"/>
</dbReference>
<dbReference type="EC" id="2.3.2.-" evidence="2"/>
<name>A0ABW6U686_9ACTN</name>
<evidence type="ECO:0000313" key="2">
    <source>
        <dbReference type="EMBL" id="MFF4220330.1"/>
    </source>
</evidence>
<keyword evidence="2" id="KW-0808">Transferase</keyword>
<comment type="caution">
    <text evidence="2">The sequence shown here is derived from an EMBL/GenBank/DDBJ whole genome shotgun (WGS) entry which is preliminary data.</text>
</comment>
<protein>
    <submittedName>
        <fullName evidence="2">Gamma-glutamylcyclotransferase family protein</fullName>
        <ecNumber evidence="2">2.3.2.-</ecNumber>
    </submittedName>
</protein>